<reference evidence="1 2" key="1">
    <citation type="journal article" date="2018" name="Sci. Rep.">
        <title>Characterization of LE3 and LE4, the only lytic phages known to infect the spirochete Leptospira.</title>
        <authorList>
            <person name="Schiettekatte O."/>
            <person name="Vincent A.T."/>
            <person name="Malosse C."/>
            <person name="Lechat P."/>
            <person name="Chamot-Rooke J."/>
            <person name="Veyrier F.J."/>
            <person name="Picardeau M."/>
            <person name="Bourhy P."/>
        </authorList>
    </citation>
    <scope>NUCLEOTIDE SEQUENCE [LARGE SCALE GENOMIC DNA]</scope>
</reference>
<evidence type="ECO:0000313" key="2">
    <source>
        <dbReference type="Proteomes" id="UP000259796"/>
    </source>
</evidence>
<sequence length="101" mass="12214">MRISFTFTTMKHPYQKLRPEVKHLMSEEASDKLTEELWNKYDSKLFHEQETMIEYVAHLDLQVFKTDHLKYELETIILEKVLDHLEQAELIESVHKLLELK</sequence>
<name>A0A343LEI4_9CAUD</name>
<dbReference type="EMBL" id="MF974397">
    <property type="protein sequence ID" value="ATN95094.1"/>
    <property type="molecule type" value="Genomic_DNA"/>
</dbReference>
<evidence type="ECO:0000313" key="1">
    <source>
        <dbReference type="EMBL" id="ATN95094.1"/>
    </source>
</evidence>
<organism evidence="1 2">
    <name type="scientific">Leptospira phage LE4</name>
    <dbReference type="NCBI Taxonomy" id="2041383"/>
    <lineage>
        <taxon>Viruses</taxon>
        <taxon>Duplodnaviria</taxon>
        <taxon>Heunggongvirae</taxon>
        <taxon>Uroviricota</taxon>
        <taxon>Caudoviricetes</taxon>
        <taxon>Nylescharonvirus</taxon>
        <taxon>Nylescharonvirus LE4</taxon>
    </lineage>
</organism>
<dbReference type="RefSeq" id="YP_009835556.1">
    <property type="nucleotide sequence ID" value="NC_048679.1"/>
</dbReference>
<accession>A0A343LEI4</accession>
<dbReference type="KEGG" id="vg:55605629"/>
<proteinExistence type="predicted"/>
<dbReference type="Proteomes" id="UP000259796">
    <property type="component" value="Segment"/>
</dbReference>
<dbReference type="GeneID" id="55605629"/>
<keyword evidence="2" id="KW-1185">Reference proteome</keyword>
<protein>
    <submittedName>
        <fullName evidence="1">Uncharacterized protein</fullName>
    </submittedName>
</protein>